<dbReference type="PANTHER" id="PTHR43233">
    <property type="entry name" value="FAMILY N-ACETYLTRANSFERASE, PUTATIVE (AFU_ORTHOLOGUE AFUA_6G03350)-RELATED"/>
    <property type="match status" value="1"/>
</dbReference>
<organism evidence="2 3">
    <name type="scientific">Amphiplicatus metriothermophilus</name>
    <dbReference type="NCBI Taxonomy" id="1519374"/>
    <lineage>
        <taxon>Bacteria</taxon>
        <taxon>Pseudomonadati</taxon>
        <taxon>Pseudomonadota</taxon>
        <taxon>Alphaproteobacteria</taxon>
        <taxon>Parvularculales</taxon>
        <taxon>Parvularculaceae</taxon>
        <taxon>Amphiplicatus</taxon>
    </lineage>
</organism>
<dbReference type="OrthoDB" id="9775804at2"/>
<reference evidence="2 3" key="1">
    <citation type="submission" date="2017-07" db="EMBL/GenBank/DDBJ databases">
        <authorList>
            <person name="Sun Z.S."/>
            <person name="Albrecht U."/>
            <person name="Echele G."/>
            <person name="Lee C.C."/>
        </authorList>
    </citation>
    <scope>NUCLEOTIDE SEQUENCE [LARGE SCALE GENOMIC DNA]</scope>
    <source>
        <strain evidence="2 3">CGMCC 1.12710</strain>
    </source>
</reference>
<dbReference type="EMBL" id="FZQA01000002">
    <property type="protein sequence ID" value="SNT72348.1"/>
    <property type="molecule type" value="Genomic_DNA"/>
</dbReference>
<dbReference type="InterPro" id="IPR000182">
    <property type="entry name" value="GNAT_dom"/>
</dbReference>
<dbReference type="Pfam" id="PF13508">
    <property type="entry name" value="Acetyltransf_7"/>
    <property type="match status" value="1"/>
</dbReference>
<dbReference type="PROSITE" id="PS51186">
    <property type="entry name" value="GNAT"/>
    <property type="match status" value="1"/>
</dbReference>
<dbReference type="PANTHER" id="PTHR43233:SF1">
    <property type="entry name" value="FAMILY N-ACETYLTRANSFERASE, PUTATIVE (AFU_ORTHOLOGUE AFUA_6G03350)-RELATED"/>
    <property type="match status" value="1"/>
</dbReference>
<dbReference type="RefSeq" id="WP_089412025.1">
    <property type="nucleotide sequence ID" value="NZ_FZQA01000002.1"/>
</dbReference>
<sequence>MSGTLVYAIENDLDTDEFVDVLIRSTLAERRLAKERARIETMLRNANLIVTVRDCEGCLVGVSRCLTDFAFCCYCSDLAVDESRQGEGVGRRLIEESARAAGPYAHFFLLSAPKAEGFYERIGMVRHPACFERADWKRFDDGAGAG</sequence>
<dbReference type="CDD" id="cd04301">
    <property type="entry name" value="NAT_SF"/>
    <property type="match status" value="1"/>
</dbReference>
<evidence type="ECO:0000259" key="1">
    <source>
        <dbReference type="PROSITE" id="PS51186"/>
    </source>
</evidence>
<name>A0A239PQE9_9PROT</name>
<dbReference type="InterPro" id="IPR053144">
    <property type="entry name" value="Acetyltransferase_Butenolide"/>
</dbReference>
<evidence type="ECO:0000313" key="2">
    <source>
        <dbReference type="EMBL" id="SNT72348.1"/>
    </source>
</evidence>
<feature type="domain" description="N-acetyltransferase" evidence="1">
    <location>
        <begin position="5"/>
        <end position="142"/>
    </location>
</feature>
<dbReference type="AlphaFoldDB" id="A0A239PQE9"/>
<keyword evidence="3" id="KW-1185">Reference proteome</keyword>
<proteinExistence type="predicted"/>
<accession>A0A239PQE9</accession>
<dbReference type="SUPFAM" id="SSF55729">
    <property type="entry name" value="Acyl-CoA N-acyltransferases (Nat)"/>
    <property type="match status" value="1"/>
</dbReference>
<dbReference type="Gene3D" id="3.40.630.30">
    <property type="match status" value="1"/>
</dbReference>
<dbReference type="GO" id="GO:0016747">
    <property type="term" value="F:acyltransferase activity, transferring groups other than amino-acyl groups"/>
    <property type="evidence" value="ECO:0007669"/>
    <property type="project" value="InterPro"/>
</dbReference>
<dbReference type="InterPro" id="IPR016181">
    <property type="entry name" value="Acyl_CoA_acyltransferase"/>
</dbReference>
<evidence type="ECO:0000313" key="3">
    <source>
        <dbReference type="Proteomes" id="UP000198346"/>
    </source>
</evidence>
<keyword evidence="2" id="KW-0808">Transferase</keyword>
<gene>
    <name evidence="2" type="ORF">SAMN06297382_1388</name>
</gene>
<dbReference type="Proteomes" id="UP000198346">
    <property type="component" value="Unassembled WGS sequence"/>
</dbReference>
<protein>
    <submittedName>
        <fullName evidence="2">Acetyltransferase (GNAT) domain-containing protein</fullName>
    </submittedName>
</protein>